<dbReference type="EMBL" id="VRSV01000001">
    <property type="protein sequence ID" value="TXK12003.1"/>
    <property type="molecule type" value="Genomic_DNA"/>
</dbReference>
<accession>A0A5C8I283</accession>
<keyword evidence="8" id="KW-1185">Reference proteome</keyword>
<protein>
    <submittedName>
        <fullName evidence="7">Extracellular solute-binding protein</fullName>
    </submittedName>
</protein>
<feature type="signal peptide" evidence="6">
    <location>
        <begin position="1"/>
        <end position="17"/>
    </location>
</feature>
<keyword evidence="4" id="KW-0564">Palmitate</keyword>
<gene>
    <name evidence="7" type="ORF">FVP77_00455</name>
</gene>
<evidence type="ECO:0000256" key="1">
    <source>
        <dbReference type="ARBA" id="ARBA00022475"/>
    </source>
</evidence>
<dbReference type="PANTHER" id="PTHR43649:SF33">
    <property type="entry name" value="POLYGALACTURONAN_RHAMNOGALACTURONAN-BINDING PROTEIN YTCQ"/>
    <property type="match status" value="1"/>
</dbReference>
<evidence type="ECO:0000256" key="6">
    <source>
        <dbReference type="SAM" id="SignalP"/>
    </source>
</evidence>
<dbReference type="Pfam" id="PF01547">
    <property type="entry name" value="SBP_bac_1"/>
    <property type="match status" value="1"/>
</dbReference>
<feature type="chain" id="PRO_5038918969" evidence="6">
    <location>
        <begin position="18"/>
        <end position="428"/>
    </location>
</feature>
<dbReference type="InterPro" id="IPR050490">
    <property type="entry name" value="Bact_solute-bd_prot1"/>
</dbReference>
<evidence type="ECO:0000256" key="3">
    <source>
        <dbReference type="ARBA" id="ARBA00023136"/>
    </source>
</evidence>
<keyword evidence="3" id="KW-0472">Membrane</keyword>
<name>A0A5C8I283_9MICO</name>
<evidence type="ECO:0000256" key="2">
    <source>
        <dbReference type="ARBA" id="ARBA00022729"/>
    </source>
</evidence>
<dbReference type="AlphaFoldDB" id="A0A5C8I283"/>
<dbReference type="RefSeq" id="WP_147892753.1">
    <property type="nucleotide sequence ID" value="NZ_BAAANR010000001.1"/>
</dbReference>
<sequence length="428" mass="44825">MKRTTSLRIGAAAVASAAILVTAGCAGGSGEESGPVTLEYWAWAPGIEDVVAVWNENNPDIQVNVVEAAGADDMVAKLLAAQRAGEGPDLAQAEYQKLPNLVVSDVAMDISEYADQFTGDYTEGALSLVTVGEGIYAVPQDTGPMIFMYRKDIFDANGWAPPTTWDEYAALAAAVKTTLPGSFLGGYPDDASTMAAYAQPLGAQWWATEGDAWKVGVDDTETQRVVNFWQPLVEEGLVDTTHFFTPEWGTMMNDGTLLSWTAGAWAPASAFSVAPDTAGLWAAAEMPTWDGESETGFMGGSSVMVTQNSEHPEEAVKFLQWLNGSEEGGSGLIDIGLFPASSAGQAELAGRPVPDLVSGQSDFWDLAVDIAGNSATFTWGPNVQVAFDAWSDGVKAAAQNGGSFADVLSAAQSAVIADLESSGFTVAD</sequence>
<evidence type="ECO:0000313" key="7">
    <source>
        <dbReference type="EMBL" id="TXK12003.1"/>
    </source>
</evidence>
<proteinExistence type="predicted"/>
<dbReference type="PROSITE" id="PS51257">
    <property type="entry name" value="PROKAR_LIPOPROTEIN"/>
    <property type="match status" value="1"/>
</dbReference>
<comment type="caution">
    <text evidence="7">The sequence shown here is derived from an EMBL/GenBank/DDBJ whole genome shotgun (WGS) entry which is preliminary data.</text>
</comment>
<keyword evidence="2 6" id="KW-0732">Signal</keyword>
<dbReference type="Gene3D" id="3.40.190.10">
    <property type="entry name" value="Periplasmic binding protein-like II"/>
    <property type="match status" value="1"/>
</dbReference>
<evidence type="ECO:0000313" key="8">
    <source>
        <dbReference type="Proteomes" id="UP000321034"/>
    </source>
</evidence>
<dbReference type="SUPFAM" id="SSF53850">
    <property type="entry name" value="Periplasmic binding protein-like II"/>
    <property type="match status" value="1"/>
</dbReference>
<keyword evidence="1" id="KW-1003">Cell membrane</keyword>
<dbReference type="OrthoDB" id="2515046at2"/>
<evidence type="ECO:0000256" key="4">
    <source>
        <dbReference type="ARBA" id="ARBA00023139"/>
    </source>
</evidence>
<keyword evidence="5" id="KW-0449">Lipoprotein</keyword>
<reference evidence="7 8" key="1">
    <citation type="submission" date="2019-08" db="EMBL/GenBank/DDBJ databases">
        <authorList>
            <person name="Dong K."/>
        </authorList>
    </citation>
    <scope>NUCLEOTIDE SEQUENCE [LARGE SCALE GENOMIC DNA]</scope>
    <source>
        <strain evidence="7 8">JCM14558</strain>
    </source>
</reference>
<dbReference type="PANTHER" id="PTHR43649">
    <property type="entry name" value="ARABINOSE-BINDING PROTEIN-RELATED"/>
    <property type="match status" value="1"/>
</dbReference>
<evidence type="ECO:0000256" key="5">
    <source>
        <dbReference type="ARBA" id="ARBA00023288"/>
    </source>
</evidence>
<dbReference type="InterPro" id="IPR006059">
    <property type="entry name" value="SBP"/>
</dbReference>
<organism evidence="7 8">
    <name type="scientific">Microbacterium hatanonis</name>
    <dbReference type="NCBI Taxonomy" id="404366"/>
    <lineage>
        <taxon>Bacteria</taxon>
        <taxon>Bacillati</taxon>
        <taxon>Actinomycetota</taxon>
        <taxon>Actinomycetes</taxon>
        <taxon>Micrococcales</taxon>
        <taxon>Microbacteriaceae</taxon>
        <taxon>Microbacterium</taxon>
    </lineage>
</organism>
<dbReference type="Proteomes" id="UP000321034">
    <property type="component" value="Unassembled WGS sequence"/>
</dbReference>